<proteinExistence type="predicted"/>
<evidence type="ECO:0000256" key="1">
    <source>
        <dbReference type="SAM" id="MobiDB-lite"/>
    </source>
</evidence>
<dbReference type="Proteomes" id="UP001595075">
    <property type="component" value="Unassembled WGS sequence"/>
</dbReference>
<reference evidence="2 3" key="1">
    <citation type="journal article" date="2024" name="Commun. Biol.">
        <title>Comparative genomic analysis of thermophilic fungi reveals convergent evolutionary adaptations and gene losses.</title>
        <authorList>
            <person name="Steindorff A.S."/>
            <person name="Aguilar-Pontes M.V."/>
            <person name="Robinson A.J."/>
            <person name="Andreopoulos B."/>
            <person name="LaButti K."/>
            <person name="Kuo A."/>
            <person name="Mondo S."/>
            <person name="Riley R."/>
            <person name="Otillar R."/>
            <person name="Haridas S."/>
            <person name="Lipzen A."/>
            <person name="Grimwood J."/>
            <person name="Schmutz J."/>
            <person name="Clum A."/>
            <person name="Reid I.D."/>
            <person name="Moisan M.C."/>
            <person name="Butler G."/>
            <person name="Nguyen T.T.M."/>
            <person name="Dewar K."/>
            <person name="Conant G."/>
            <person name="Drula E."/>
            <person name="Henrissat B."/>
            <person name="Hansel C."/>
            <person name="Singer S."/>
            <person name="Hutchinson M.I."/>
            <person name="de Vries R.P."/>
            <person name="Natvig D.O."/>
            <person name="Powell A.J."/>
            <person name="Tsang A."/>
            <person name="Grigoriev I.V."/>
        </authorList>
    </citation>
    <scope>NUCLEOTIDE SEQUENCE [LARGE SCALE GENOMIC DNA]</scope>
    <source>
        <strain evidence="2 3">CBS 494.80</strain>
    </source>
</reference>
<protein>
    <submittedName>
        <fullName evidence="2">Uncharacterized protein</fullName>
    </submittedName>
</protein>
<feature type="compositionally biased region" description="Low complexity" evidence="1">
    <location>
        <begin position="12"/>
        <end position="36"/>
    </location>
</feature>
<name>A0ABR4C434_9HELO</name>
<evidence type="ECO:0000313" key="2">
    <source>
        <dbReference type="EMBL" id="KAL2064420.1"/>
    </source>
</evidence>
<gene>
    <name evidence="2" type="ORF">VTL71DRAFT_4914</name>
</gene>
<keyword evidence="3" id="KW-1185">Reference proteome</keyword>
<comment type="caution">
    <text evidence="2">The sequence shown here is derived from an EMBL/GenBank/DDBJ whole genome shotgun (WGS) entry which is preliminary data.</text>
</comment>
<accession>A0ABR4C434</accession>
<sequence>MNERTKERYPTSNSRSVNTPSSTSSIITSQSDSNSQIHEHFTIRLEAGRGRRQAGEGGRQGGWESGAYFGLLSFFRFTCIGEGGREDDIGGLEERTTVQWYWGYWDVGMGKQNRIFLHSGFLGLVRLGVLSPTEFDIEFQPFLRVEQQQSSKHCRISFQVPQHCLHWW</sequence>
<dbReference type="EMBL" id="JAZHXI010000014">
    <property type="protein sequence ID" value="KAL2064420.1"/>
    <property type="molecule type" value="Genomic_DNA"/>
</dbReference>
<organism evidence="2 3">
    <name type="scientific">Oculimacula yallundae</name>
    <dbReference type="NCBI Taxonomy" id="86028"/>
    <lineage>
        <taxon>Eukaryota</taxon>
        <taxon>Fungi</taxon>
        <taxon>Dikarya</taxon>
        <taxon>Ascomycota</taxon>
        <taxon>Pezizomycotina</taxon>
        <taxon>Leotiomycetes</taxon>
        <taxon>Helotiales</taxon>
        <taxon>Ploettnerulaceae</taxon>
        <taxon>Oculimacula</taxon>
    </lineage>
</organism>
<evidence type="ECO:0000313" key="3">
    <source>
        <dbReference type="Proteomes" id="UP001595075"/>
    </source>
</evidence>
<feature type="region of interest" description="Disordered" evidence="1">
    <location>
        <begin position="1"/>
        <end position="36"/>
    </location>
</feature>